<evidence type="ECO:0000313" key="5">
    <source>
        <dbReference type="Proteomes" id="UP000675664"/>
    </source>
</evidence>
<evidence type="ECO:0000256" key="3">
    <source>
        <dbReference type="SAM" id="Phobius"/>
    </source>
</evidence>
<dbReference type="AlphaFoldDB" id="A0A8J7W2F5"/>
<keyword evidence="3" id="KW-0472">Membrane</keyword>
<evidence type="ECO:0000256" key="1">
    <source>
        <dbReference type="ARBA" id="ARBA00009477"/>
    </source>
</evidence>
<dbReference type="PANTHER" id="PTHR30469">
    <property type="entry name" value="MULTIDRUG RESISTANCE PROTEIN MDTA"/>
    <property type="match status" value="1"/>
</dbReference>
<evidence type="ECO:0000256" key="2">
    <source>
        <dbReference type="SAM" id="Coils"/>
    </source>
</evidence>
<reference evidence="4" key="2">
    <citation type="submission" date="2021-04" db="EMBL/GenBank/DDBJ databases">
        <authorList>
            <person name="Liu J."/>
        </authorList>
    </citation>
    <scope>NUCLEOTIDE SEQUENCE</scope>
    <source>
        <strain evidence="4">BAD-6</strain>
    </source>
</reference>
<dbReference type="RefSeq" id="WP_227019793.1">
    <property type="nucleotide sequence ID" value="NZ_JAGSND010000015.1"/>
</dbReference>
<feature type="coiled-coil region" evidence="2">
    <location>
        <begin position="119"/>
        <end position="146"/>
    </location>
</feature>
<gene>
    <name evidence="4" type="ORF">KCX82_17345</name>
</gene>
<dbReference type="GO" id="GO:0015562">
    <property type="term" value="F:efflux transmembrane transporter activity"/>
    <property type="evidence" value="ECO:0007669"/>
    <property type="project" value="TreeGrafter"/>
</dbReference>
<comment type="similarity">
    <text evidence="1">Belongs to the membrane fusion protein (MFP) (TC 8.A.1) family.</text>
</comment>
<comment type="caution">
    <text evidence="4">The sequence shown here is derived from an EMBL/GenBank/DDBJ whole genome shotgun (WGS) entry which is preliminary data.</text>
</comment>
<dbReference type="Gene3D" id="2.40.420.20">
    <property type="match status" value="1"/>
</dbReference>
<dbReference type="Proteomes" id="UP000675664">
    <property type="component" value="Unassembled WGS sequence"/>
</dbReference>
<keyword evidence="3" id="KW-0812">Transmembrane</keyword>
<dbReference type="SUPFAM" id="SSF111369">
    <property type="entry name" value="HlyD-like secretion proteins"/>
    <property type="match status" value="1"/>
</dbReference>
<proteinExistence type="inferred from homology"/>
<organism evidence="4 5">
    <name type="scientific">Sinanaerobacter chloroacetimidivorans</name>
    <dbReference type="NCBI Taxonomy" id="2818044"/>
    <lineage>
        <taxon>Bacteria</taxon>
        <taxon>Bacillati</taxon>
        <taxon>Bacillota</taxon>
        <taxon>Clostridia</taxon>
        <taxon>Peptostreptococcales</taxon>
        <taxon>Anaerovoracaceae</taxon>
        <taxon>Sinanaerobacter</taxon>
    </lineage>
</organism>
<evidence type="ECO:0000313" key="4">
    <source>
        <dbReference type="EMBL" id="MBR0599654.1"/>
    </source>
</evidence>
<dbReference type="EMBL" id="JAGSND010000015">
    <property type="protein sequence ID" value="MBR0599654.1"/>
    <property type="molecule type" value="Genomic_DNA"/>
</dbReference>
<dbReference type="PANTHER" id="PTHR30469:SF15">
    <property type="entry name" value="HLYD FAMILY OF SECRETION PROTEINS"/>
    <property type="match status" value="1"/>
</dbReference>
<sequence>MNEKSELSQTKLNSGKSRGSVWNLKNIGTVIFTLLLLLIFASKTIYTYHLPVVTAVSPVNGKLEKSETVKGIVEWSDKVNLYAETGGKVEEILVEEGDPVIKGQPLVRLSPTKEDLAAGREKSYELRQLEQEIKNAEEDLGRLEVLYREGAIAKNQYDTALRNLQSLYNKKEKILLDYQDSLANLDQDMLIVYAVQDSIIVDIAVNQGEIIKSSQLVAVCGKAQQYEMICNISLDNNFVSAGDSCELENSSHTLDGIVTRVTPVDQGKEVTIAIQSEEATAGETFDVTFEKESAESHILVPNGALNMDSDGYFLYQVKQRDGMLGKEFYVEKLRVYIGDEDHENTVISKGITFFEPVVLLSNKGLSNGETVKLENEGDFFAD</sequence>
<dbReference type="GO" id="GO:1990281">
    <property type="term" value="C:efflux pump complex"/>
    <property type="evidence" value="ECO:0007669"/>
    <property type="project" value="TreeGrafter"/>
</dbReference>
<accession>A0A8J7W2F5</accession>
<reference evidence="4" key="1">
    <citation type="submission" date="2021-04" db="EMBL/GenBank/DDBJ databases">
        <title>Sinoanaerobacter chloroacetimidivorans sp. nov., an obligate anaerobic bacterium isolated from anaerobic sludge.</title>
        <authorList>
            <person name="Bao Y."/>
        </authorList>
    </citation>
    <scope>NUCLEOTIDE SEQUENCE</scope>
    <source>
        <strain evidence="4">BAD-6</strain>
    </source>
</reference>
<keyword evidence="2" id="KW-0175">Coiled coil</keyword>
<dbReference type="NCBIfam" id="TIGR01730">
    <property type="entry name" value="RND_mfp"/>
    <property type="match status" value="1"/>
</dbReference>
<dbReference type="InterPro" id="IPR006143">
    <property type="entry name" value="RND_pump_MFP"/>
</dbReference>
<dbReference type="Gene3D" id="2.40.50.100">
    <property type="match status" value="1"/>
</dbReference>
<keyword evidence="3" id="KW-1133">Transmembrane helix</keyword>
<name>A0A8J7W2F5_9FIRM</name>
<protein>
    <submittedName>
        <fullName evidence="4">Efflux RND transporter periplasmic adaptor subunit</fullName>
    </submittedName>
</protein>
<feature type="transmembrane region" description="Helical" evidence="3">
    <location>
        <begin position="21"/>
        <end position="41"/>
    </location>
</feature>
<keyword evidence="5" id="KW-1185">Reference proteome</keyword>